<dbReference type="PANTHER" id="PTHR43750:SF3">
    <property type="entry name" value="UDP-GLUCOSE 6-DEHYDROGENASE TUAD"/>
    <property type="match status" value="1"/>
</dbReference>
<dbReference type="InterPro" id="IPR036291">
    <property type="entry name" value="NAD(P)-bd_dom_sf"/>
</dbReference>
<evidence type="ECO:0000259" key="3">
    <source>
        <dbReference type="Pfam" id="PF00984"/>
    </source>
</evidence>
<accession>A0A101RN07</accession>
<dbReference type="AlphaFoldDB" id="A0A101RN07"/>
<evidence type="ECO:0000313" key="6">
    <source>
        <dbReference type="Proteomes" id="UP000054375"/>
    </source>
</evidence>
<dbReference type="NCBIfam" id="TIGR03026">
    <property type="entry name" value="NDP-sugDHase"/>
    <property type="match status" value="1"/>
</dbReference>
<evidence type="ECO:0000259" key="4">
    <source>
        <dbReference type="Pfam" id="PF03721"/>
    </source>
</evidence>
<dbReference type="PIRSF" id="PIRSF000124">
    <property type="entry name" value="UDPglc_GDPman_dh"/>
    <property type="match status" value="1"/>
</dbReference>
<evidence type="ECO:0000313" key="5">
    <source>
        <dbReference type="EMBL" id="KUN58519.1"/>
    </source>
</evidence>
<dbReference type="InterPro" id="IPR001732">
    <property type="entry name" value="UDP-Glc/GDP-Man_DH_N"/>
</dbReference>
<comment type="similarity">
    <text evidence="1 2">Belongs to the UDP-glucose/GDP-mannose dehydrogenase family.</text>
</comment>
<sequence>MARIFIVGSGVVGTATGKGFLDAGHKVTFIDVDEQRLEALRSQGLDAHSDLDLVAEPSSFIFLTLPTPNVGHAYDMSAFESGSAAVGRALRNAIESHVVVVRSTVPPGTAEGFVQPTLQDHSGKNPGDGFTVASNPEFLRAASAVEDFRHPWMTVVAARSARTRERVGELLRPFGGDLRLFADPAEAELIKCAHNIYNATKISFWNEMWRVSRELGLDLDPIARTVARSAEGSINPLYGIRGGAPYGGVCLPKDTQGFLGVAESVGLDMPLLRAVVEVNDQMAREAEGQAGALSPNAA</sequence>
<protein>
    <submittedName>
        <fullName evidence="5">UDP-glucose 6-dehydrogenase</fullName>
    </submittedName>
</protein>
<dbReference type="PIRSF" id="PIRSF500136">
    <property type="entry name" value="UDP_ManNAc_DH"/>
    <property type="match status" value="1"/>
</dbReference>
<evidence type="ECO:0000256" key="2">
    <source>
        <dbReference type="PIRNR" id="PIRNR000124"/>
    </source>
</evidence>
<dbReference type="GO" id="GO:0051287">
    <property type="term" value="F:NAD binding"/>
    <property type="evidence" value="ECO:0007669"/>
    <property type="project" value="InterPro"/>
</dbReference>
<dbReference type="Gene3D" id="3.40.50.720">
    <property type="entry name" value="NAD(P)-binding Rossmann-like Domain"/>
    <property type="match status" value="3"/>
</dbReference>
<dbReference type="InterPro" id="IPR014026">
    <property type="entry name" value="UDP-Glc/GDP-Man_DH_dimer"/>
</dbReference>
<dbReference type="SUPFAM" id="SSF48179">
    <property type="entry name" value="6-phosphogluconate dehydrogenase C-terminal domain-like"/>
    <property type="match status" value="1"/>
</dbReference>
<organism evidence="5 6">
    <name type="scientific">Streptomyces griseorubiginosus</name>
    <dbReference type="NCBI Taxonomy" id="67304"/>
    <lineage>
        <taxon>Bacteria</taxon>
        <taxon>Bacillati</taxon>
        <taxon>Actinomycetota</taxon>
        <taxon>Actinomycetes</taxon>
        <taxon>Kitasatosporales</taxon>
        <taxon>Streptomycetaceae</taxon>
        <taxon>Streptomyces</taxon>
    </lineage>
</organism>
<dbReference type="PANTHER" id="PTHR43750">
    <property type="entry name" value="UDP-GLUCOSE 6-DEHYDROGENASE TUAD"/>
    <property type="match status" value="1"/>
</dbReference>
<dbReference type="Pfam" id="PF03721">
    <property type="entry name" value="UDPG_MGDP_dh_N"/>
    <property type="match status" value="1"/>
</dbReference>
<evidence type="ECO:0000256" key="1">
    <source>
        <dbReference type="ARBA" id="ARBA00006601"/>
    </source>
</evidence>
<comment type="caution">
    <text evidence="5">The sequence shown here is derived from an EMBL/GenBank/DDBJ whole genome shotgun (WGS) entry which is preliminary data.</text>
</comment>
<dbReference type="InterPro" id="IPR008927">
    <property type="entry name" value="6-PGluconate_DH-like_C_sf"/>
</dbReference>
<dbReference type="GO" id="GO:0016628">
    <property type="term" value="F:oxidoreductase activity, acting on the CH-CH group of donors, NAD or NADP as acceptor"/>
    <property type="evidence" value="ECO:0007669"/>
    <property type="project" value="InterPro"/>
</dbReference>
<gene>
    <name evidence="5" type="ORF">AQJ54_41460</name>
</gene>
<dbReference type="InterPro" id="IPR028359">
    <property type="entry name" value="UDP_ManNAc/GlcNAc_DH"/>
</dbReference>
<proteinExistence type="inferred from homology"/>
<dbReference type="EMBL" id="LMWV01000045">
    <property type="protein sequence ID" value="KUN58519.1"/>
    <property type="molecule type" value="Genomic_DNA"/>
</dbReference>
<dbReference type="Pfam" id="PF00984">
    <property type="entry name" value="UDPG_MGDP_dh"/>
    <property type="match status" value="1"/>
</dbReference>
<reference evidence="5 6" key="1">
    <citation type="submission" date="2015-10" db="EMBL/GenBank/DDBJ databases">
        <title>Draft genome sequence of Streptomyces griseorubiginosus DSM 40469, type strain for the species Streptomyces griseorubiginosus.</title>
        <authorList>
            <person name="Ruckert C."/>
            <person name="Winkler A."/>
            <person name="Kalinowski J."/>
            <person name="Kampfer P."/>
            <person name="Glaeser S."/>
        </authorList>
    </citation>
    <scope>NUCLEOTIDE SEQUENCE [LARGE SCALE GENOMIC DNA]</scope>
    <source>
        <strain evidence="5 6">DSM 40469</strain>
    </source>
</reference>
<dbReference type="Proteomes" id="UP000054375">
    <property type="component" value="Unassembled WGS sequence"/>
</dbReference>
<name>A0A101RN07_9ACTN</name>
<feature type="domain" description="UDP-glucose/GDP-mannose dehydrogenase dimerisation" evidence="3">
    <location>
        <begin position="186"/>
        <end position="280"/>
    </location>
</feature>
<dbReference type="RefSeq" id="WP_062246637.1">
    <property type="nucleotide sequence ID" value="NZ_JBIAXA010000001.1"/>
</dbReference>
<feature type="domain" description="UDP-glucose/GDP-mannose dehydrogenase N-terminal" evidence="4">
    <location>
        <begin position="41"/>
        <end position="169"/>
    </location>
</feature>
<dbReference type="GO" id="GO:0000271">
    <property type="term" value="P:polysaccharide biosynthetic process"/>
    <property type="evidence" value="ECO:0007669"/>
    <property type="project" value="InterPro"/>
</dbReference>
<dbReference type="InterPro" id="IPR017476">
    <property type="entry name" value="UDP-Glc/GDP-Man"/>
</dbReference>
<dbReference type="GO" id="GO:0016616">
    <property type="term" value="F:oxidoreductase activity, acting on the CH-OH group of donors, NAD or NADP as acceptor"/>
    <property type="evidence" value="ECO:0007669"/>
    <property type="project" value="InterPro"/>
</dbReference>
<dbReference type="SUPFAM" id="SSF51735">
    <property type="entry name" value="NAD(P)-binding Rossmann-fold domains"/>
    <property type="match status" value="1"/>
</dbReference>
<dbReference type="Gene3D" id="1.20.5.100">
    <property type="entry name" value="Cytochrome c1, transmembrane anchor, C-terminal"/>
    <property type="match status" value="1"/>
</dbReference>
<keyword evidence="6" id="KW-1185">Reference proteome</keyword>